<dbReference type="InterPro" id="IPR024336">
    <property type="entry name" value="tRNA_splic_suSen54_N"/>
</dbReference>
<comment type="caution">
    <text evidence="5">The sequence shown here is derived from an EMBL/GenBank/DDBJ whole genome shotgun (WGS) entry which is preliminary data.</text>
</comment>
<dbReference type="PRINTS" id="PR00081">
    <property type="entry name" value="GDHRDH"/>
</dbReference>
<dbReference type="InterPro" id="IPR002347">
    <property type="entry name" value="SDR_fam"/>
</dbReference>
<protein>
    <recommendedName>
        <fullName evidence="4">Ketoreductase domain-containing protein</fullName>
    </recommendedName>
</protein>
<dbReference type="PRINTS" id="PR00080">
    <property type="entry name" value="SDRFAMILY"/>
</dbReference>
<organism evidence="5 6">
    <name type="scientific">Aspergillus nomiae NRRL (strain ATCC 15546 / NRRL 13137 / CBS 260.88 / M93)</name>
    <dbReference type="NCBI Taxonomy" id="1509407"/>
    <lineage>
        <taxon>Eukaryota</taxon>
        <taxon>Fungi</taxon>
        <taxon>Dikarya</taxon>
        <taxon>Ascomycota</taxon>
        <taxon>Pezizomycotina</taxon>
        <taxon>Eurotiomycetes</taxon>
        <taxon>Eurotiomycetidae</taxon>
        <taxon>Eurotiales</taxon>
        <taxon>Aspergillaceae</taxon>
        <taxon>Aspergillus</taxon>
        <taxon>Aspergillus subgen. Circumdati</taxon>
    </lineage>
</organism>
<dbReference type="STRING" id="1509407.A0A0L1JAU9"/>
<dbReference type="Gene3D" id="3.40.50.720">
    <property type="entry name" value="NAD(P)-binding Rossmann-like Domain"/>
    <property type="match status" value="1"/>
</dbReference>
<evidence type="ECO:0000256" key="1">
    <source>
        <dbReference type="ARBA" id="ARBA00005736"/>
    </source>
</evidence>
<feature type="region of interest" description="Disordered" evidence="3">
    <location>
        <begin position="429"/>
        <end position="461"/>
    </location>
</feature>
<evidence type="ECO:0000256" key="3">
    <source>
        <dbReference type="SAM" id="MobiDB-lite"/>
    </source>
</evidence>
<evidence type="ECO:0000256" key="2">
    <source>
        <dbReference type="ARBA" id="ARBA00022694"/>
    </source>
</evidence>
<dbReference type="InterPro" id="IPR036291">
    <property type="entry name" value="NAD(P)-bd_dom_sf"/>
</dbReference>
<dbReference type="RefSeq" id="XP_015409839.1">
    <property type="nucleotide sequence ID" value="XM_015547861.1"/>
</dbReference>
<dbReference type="EMBL" id="JNOM01000042">
    <property type="protein sequence ID" value="KNG88916.1"/>
    <property type="molecule type" value="Genomic_DNA"/>
</dbReference>
<evidence type="ECO:0000313" key="6">
    <source>
        <dbReference type="Proteomes" id="UP000037505"/>
    </source>
</evidence>
<dbReference type="Pfam" id="PF12928">
    <property type="entry name" value="tRNA_int_end_N2"/>
    <property type="match status" value="1"/>
</dbReference>
<dbReference type="PANTHER" id="PTHR21027">
    <property type="entry name" value="TRNA-SPLICING ENDONUCLEASE SUBUNIT SEN54"/>
    <property type="match status" value="1"/>
</dbReference>
<dbReference type="Proteomes" id="UP000037505">
    <property type="component" value="Unassembled WGS sequence"/>
</dbReference>
<sequence length="803" mass="87025">MADTDEAAIHLPSHDSATHIDTDLSDETQDFRMLSNLSFLADTSQATLPKRGEKDFEPNPTLYQADILDASRQAMHNALAHPRLHNPKNQIIGIYAPDGPAPPRSLATPKTLDTIAENDTPAQTAEAEESQSKKPAGTGANVHPDSCVYVTNPKGQFFKNMGRADRWGRIWLLPEEALYMLERGSLDVRWPQSATGCEDDGETEDSGIPMSLQAAYACFIGHGGLTIDRFSVYSGLRRLGYTLIRAPGWYDEAEEEFEDPESTKRQGPGLAGIYGRFMNWLHSSTTTAVGPVAGLGIHRNYNDIYRKLSIIPFYDPTTPLSQAPQTKPPFRVVFYVYKPSTPFRKSAPPAPDFRVAVVNARTQTTVPTLAQLGTLLESTPLDPPKGEKMERMLYMRLRHGYRNVVLAVVDQGVVSYLRVADAAFGKEKLYNRPAPSGNKRGANPRNPRPKPKDVAGLEKAQSTRMQTIRLSMRCAAMPTSHLPSLGRQFNRRILNTALSPACNAPPVSQRRSLSSQSPSTSARLTGRTCMITGGTSGIGFAIANRFLQEGAERVILVGRSYERLLKAAASLQVHGEGAQNQEAADDTASKSQGTLVETSDRISLLVGDVSEAGSWLRELEKAMQPVDILINAAGISHSNILPKMSPEDISQTLRTNLEGAILASRALLRASLRNRVKSRSGETRPASKCIINISSLLALKGGTGAVPYAASKAGLLGLTRSLTVEAAGSLRNVVVRSNAIVPGYIETPMIADFSEGQNERLKESIPLGRFGAPEEIADAAVFLAGNEYANNCVINLDGGLSAV</sequence>
<comment type="similarity">
    <text evidence="1">Belongs to the SEN54 family.</text>
</comment>
<dbReference type="AlphaFoldDB" id="A0A0L1JAU9"/>
<dbReference type="GeneID" id="26804408"/>
<reference evidence="5 6" key="1">
    <citation type="submission" date="2014-06" db="EMBL/GenBank/DDBJ databases">
        <title>The Genome of the Aflatoxigenic Filamentous Fungus Aspergillus nomius.</title>
        <authorList>
            <person name="Moore M.G."/>
            <person name="Shannon B.M."/>
            <person name="Brian M.M."/>
        </authorList>
    </citation>
    <scope>NUCLEOTIDE SEQUENCE [LARGE SCALE GENOMIC DNA]</scope>
    <source>
        <strain evidence="5 6">NRRL 13137</strain>
    </source>
</reference>
<dbReference type="SMART" id="SM00822">
    <property type="entry name" value="PKS_KR"/>
    <property type="match status" value="1"/>
</dbReference>
<keyword evidence="2" id="KW-0819">tRNA processing</keyword>
<feature type="region of interest" description="Disordered" evidence="3">
    <location>
        <begin position="120"/>
        <end position="143"/>
    </location>
</feature>
<dbReference type="Pfam" id="PF13561">
    <property type="entry name" value="adh_short_C2"/>
    <property type="match status" value="1"/>
</dbReference>
<dbReference type="GO" id="GO:0000379">
    <property type="term" value="P:tRNA-type intron splice site recognition and cleavage"/>
    <property type="evidence" value="ECO:0007669"/>
    <property type="project" value="TreeGrafter"/>
</dbReference>
<feature type="compositionally biased region" description="Low complexity" evidence="3">
    <location>
        <begin position="508"/>
        <end position="525"/>
    </location>
</feature>
<dbReference type="FunFam" id="3.40.50.720:FF:000563">
    <property type="entry name" value="3-oxoacyl-acyl carrier protein reductase"/>
    <property type="match status" value="1"/>
</dbReference>
<evidence type="ECO:0000313" key="5">
    <source>
        <dbReference type="EMBL" id="KNG88916.1"/>
    </source>
</evidence>
<feature type="region of interest" description="Disordered" evidence="3">
    <location>
        <begin position="500"/>
        <end position="526"/>
    </location>
</feature>
<proteinExistence type="inferred from homology"/>
<dbReference type="InterPro" id="IPR024337">
    <property type="entry name" value="tRNA_splic_suSen54"/>
</dbReference>
<evidence type="ECO:0000259" key="4">
    <source>
        <dbReference type="SMART" id="SM00822"/>
    </source>
</evidence>
<keyword evidence="6" id="KW-1185">Reference proteome</keyword>
<dbReference type="InterPro" id="IPR057326">
    <property type="entry name" value="KR_dom"/>
</dbReference>
<accession>A0A0L1JAU9</accession>
<feature type="domain" description="Ketoreductase" evidence="4">
    <location>
        <begin position="527"/>
        <end position="736"/>
    </location>
</feature>
<gene>
    <name evidence="5" type="ORF">ANOM_002604</name>
</gene>
<dbReference type="PANTHER" id="PTHR21027:SF1">
    <property type="entry name" value="TRNA-SPLICING ENDONUCLEASE SUBUNIT SEN54"/>
    <property type="match status" value="1"/>
</dbReference>
<dbReference type="SUPFAM" id="SSF51735">
    <property type="entry name" value="NAD(P)-binding Rossmann-fold domains"/>
    <property type="match status" value="1"/>
</dbReference>
<name>A0A0L1JAU9_ASPN3</name>
<dbReference type="OrthoDB" id="408683at2759"/>
<dbReference type="GO" id="GO:0000214">
    <property type="term" value="C:tRNA-intron endonuclease complex"/>
    <property type="evidence" value="ECO:0007669"/>
    <property type="project" value="TreeGrafter"/>
</dbReference>